<dbReference type="EMBL" id="WVHT01000007">
    <property type="protein sequence ID" value="MXV52223.1"/>
    <property type="molecule type" value="Genomic_DNA"/>
</dbReference>
<sequence length="338" mass="37554">MTKKIWLSFLLLILINNTSFGQQLPQYTQYIFNNYLLNPALSGIENYIDVKAGYRSQWQGLDGAPVTTYLSANMPIGKSFVQGDANAFPGKGTNPMERSFVQEYQAAENHHGIGFHVVFDKAGPLKRTDANLTYAYHLGLTSKMNLAVGVAGGLTNIGLDASKISTDQQNDPAIPNNLTNVLKPDLALGIWLYGPQYFAGFSVDQILGQDIAFTNNDNLNVGKEVPHFFITAGYKFILTDDIGMLPSVMYKHVKPAPDSYDINLKFAFKDRFWLGGSYRNQDSFSAMAGFNISYLFSLSYSYDFTTSELKSVSSGSHEIVLGLLLNNRYKVTCPQRTF</sequence>
<feature type="signal peptide" evidence="1">
    <location>
        <begin position="1"/>
        <end position="21"/>
    </location>
</feature>
<evidence type="ECO:0000313" key="3">
    <source>
        <dbReference type="Proteomes" id="UP000466586"/>
    </source>
</evidence>
<gene>
    <name evidence="2" type="ORF">GS399_14690</name>
</gene>
<evidence type="ECO:0000256" key="1">
    <source>
        <dbReference type="SAM" id="SignalP"/>
    </source>
</evidence>
<proteinExistence type="predicted"/>
<dbReference type="InterPro" id="IPR019861">
    <property type="entry name" value="PorP/SprF_Bacteroidetes"/>
</dbReference>
<name>A0A7K1YCA9_9SPHI</name>
<reference evidence="2 3" key="1">
    <citation type="submission" date="2019-11" db="EMBL/GenBank/DDBJ databases">
        <title>Pedobacter sp. HMF7647 Genome sequencing and assembly.</title>
        <authorList>
            <person name="Kang H."/>
            <person name="Kim H."/>
            <person name="Joh K."/>
        </authorList>
    </citation>
    <scope>NUCLEOTIDE SEQUENCE [LARGE SCALE GENOMIC DNA]</scope>
    <source>
        <strain evidence="2 3">HMF7647</strain>
    </source>
</reference>
<evidence type="ECO:0000313" key="2">
    <source>
        <dbReference type="EMBL" id="MXV52223.1"/>
    </source>
</evidence>
<keyword evidence="1" id="KW-0732">Signal</keyword>
<dbReference type="Proteomes" id="UP000466586">
    <property type="component" value="Unassembled WGS sequence"/>
</dbReference>
<comment type="caution">
    <text evidence="2">The sequence shown here is derived from an EMBL/GenBank/DDBJ whole genome shotgun (WGS) entry which is preliminary data.</text>
</comment>
<dbReference type="Pfam" id="PF11751">
    <property type="entry name" value="PorP_SprF"/>
    <property type="match status" value="1"/>
</dbReference>
<organism evidence="2 3">
    <name type="scientific">Hufsiella arboris</name>
    <dbReference type="NCBI Taxonomy" id="2695275"/>
    <lineage>
        <taxon>Bacteria</taxon>
        <taxon>Pseudomonadati</taxon>
        <taxon>Bacteroidota</taxon>
        <taxon>Sphingobacteriia</taxon>
        <taxon>Sphingobacteriales</taxon>
        <taxon>Sphingobacteriaceae</taxon>
        <taxon>Hufsiella</taxon>
    </lineage>
</organism>
<keyword evidence="3" id="KW-1185">Reference proteome</keyword>
<feature type="chain" id="PRO_5029580656" evidence="1">
    <location>
        <begin position="22"/>
        <end position="338"/>
    </location>
</feature>
<dbReference type="NCBIfam" id="TIGR03519">
    <property type="entry name" value="T9SS_PorP_fam"/>
    <property type="match status" value="1"/>
</dbReference>
<dbReference type="RefSeq" id="WP_160845404.1">
    <property type="nucleotide sequence ID" value="NZ_WVHT01000007.1"/>
</dbReference>
<protein>
    <submittedName>
        <fullName evidence="2">Type IX secretion system membrane protein PorP/SprF</fullName>
    </submittedName>
</protein>
<accession>A0A7K1YCA9</accession>
<dbReference type="AlphaFoldDB" id="A0A7K1YCA9"/>